<reference evidence="2 3" key="1">
    <citation type="submission" date="2021-06" db="EMBL/GenBank/DDBJ databases">
        <authorList>
            <person name="Palmer J.M."/>
        </authorList>
    </citation>
    <scope>NUCLEOTIDE SEQUENCE [LARGE SCALE GENOMIC DNA]</scope>
    <source>
        <strain evidence="2 3">AS_MEX2019</strain>
        <tissue evidence="2">Muscle</tissue>
    </source>
</reference>
<proteinExistence type="predicted"/>
<protein>
    <recommendedName>
        <fullName evidence="4">C2H2-type domain-containing protein</fullName>
    </recommendedName>
</protein>
<name>A0ABV0XPH9_9TELE</name>
<gene>
    <name evidence="2" type="ORF">AMECASPLE_010690</name>
</gene>
<evidence type="ECO:0000313" key="2">
    <source>
        <dbReference type="EMBL" id="MEQ2283388.1"/>
    </source>
</evidence>
<dbReference type="Proteomes" id="UP001469553">
    <property type="component" value="Unassembled WGS sequence"/>
</dbReference>
<keyword evidence="1" id="KW-0175">Coiled coil</keyword>
<organism evidence="2 3">
    <name type="scientific">Ameca splendens</name>
    <dbReference type="NCBI Taxonomy" id="208324"/>
    <lineage>
        <taxon>Eukaryota</taxon>
        <taxon>Metazoa</taxon>
        <taxon>Chordata</taxon>
        <taxon>Craniata</taxon>
        <taxon>Vertebrata</taxon>
        <taxon>Euteleostomi</taxon>
        <taxon>Actinopterygii</taxon>
        <taxon>Neopterygii</taxon>
        <taxon>Teleostei</taxon>
        <taxon>Neoteleostei</taxon>
        <taxon>Acanthomorphata</taxon>
        <taxon>Ovalentaria</taxon>
        <taxon>Atherinomorphae</taxon>
        <taxon>Cyprinodontiformes</taxon>
        <taxon>Goodeidae</taxon>
        <taxon>Ameca</taxon>
    </lineage>
</organism>
<evidence type="ECO:0008006" key="4">
    <source>
        <dbReference type="Google" id="ProtNLM"/>
    </source>
</evidence>
<comment type="caution">
    <text evidence="2">The sequence shown here is derived from an EMBL/GenBank/DDBJ whole genome shotgun (WGS) entry which is preliminary data.</text>
</comment>
<accession>A0ABV0XPH9</accession>
<evidence type="ECO:0000256" key="1">
    <source>
        <dbReference type="SAM" id="Coils"/>
    </source>
</evidence>
<evidence type="ECO:0000313" key="3">
    <source>
        <dbReference type="Proteomes" id="UP001469553"/>
    </source>
</evidence>
<feature type="coiled-coil region" evidence="1">
    <location>
        <begin position="197"/>
        <end position="231"/>
    </location>
</feature>
<keyword evidence="3" id="KW-1185">Reference proteome</keyword>
<sequence length="736" mass="84390">MKNRLCGLCFRSYNNLYQHFKFSHTIVNPQERSLLLKYGSAKFRGALTCPICHKTKLVRLDKHLMDHHCIREYEDRQPVLEDAKRAEIIKQLAVLRGSEPDKPMVSTLDIVSTAQPDPETVHLHEDLEDYNVIKVEVNELPIDSSQMISLMPDEERDPMDCTQNLHPAELVDQPDQYAKTLVSSADFDTKKSCSCKLNEVSEDLKYCKRQVEQLTNRVDKLDQYLMKTRKQQMFTKSANAQQSVTSVKRAKLEDKKTDDVPLYEVILKDFKGCHMAKRAGKTRLTNSQQAENHAKQFCSYMLNESPFSAGHKDLTFLYQMDKLYSFSRSLAVQGYAPSTFQKRLCNVIMFLKHIESNFQKPSKLTHEQLSEISDEIRRLKAQLVSKEAVYQQESWHRMTENFTAVETEFLIVAQQKIPVLLKHIHNSPNVMADHNKLMGYMMGYFAIQTRNSLVKLANMIKDNVTSAESSMDKRLFWVEVNENKSIHSSGQPVLFLSLKEYLWLDLLINTSCCHQASQCQYVFHTVFGNKISIPGTLLRAACIDSGIETSKFMSSEQRQQLERFISCYSQLKVLNSPTQCPTEGNHTDVVEDLSLKDGELRNRNDRHQEEEDTKMDYVPELGRLSSQFTVPEDTTKTRVHKEKQKTTFCHETPSKYVVQLKGFDQSSVEGCQRGISFLKEPHQPCGQQAVHSSEDIQIQGLAGQQIPGGTADFSSQYPPKHPFLPCDLKVKQEPSD</sequence>
<dbReference type="EMBL" id="JAHRIP010010029">
    <property type="protein sequence ID" value="MEQ2283388.1"/>
    <property type="molecule type" value="Genomic_DNA"/>
</dbReference>